<sequence>MPQTTDDTTYEAVLFDLLTAVLDSWTLWNAVAGDEEAGLTWRRAYLELTYGQGEYAPYEDLVARAAVEAGLSGRLASDLVDRWAELRPWPEAPEVLGRIARDLPIGVVTNCSERLGRRAAGAVPVGFATVVTAERAGAYKPRPAAYRLALEELGVPADRVLSGCACGGTTGSGCRRLRARPRRSARRRRSCRSSASSAHRPVGRRDPRELSGPGRRGGSGRTARCSGDGRTWRPAPRAPGPRT</sequence>
<dbReference type="EMBL" id="JBHTEF010000001">
    <property type="protein sequence ID" value="MFC7580318.1"/>
    <property type="molecule type" value="Genomic_DNA"/>
</dbReference>
<feature type="region of interest" description="Disordered" evidence="2">
    <location>
        <begin position="174"/>
        <end position="243"/>
    </location>
</feature>
<dbReference type="InterPro" id="IPR051540">
    <property type="entry name" value="S-2-haloacid_dehalogenase"/>
</dbReference>
<dbReference type="RefSeq" id="WP_380972208.1">
    <property type="nucleotide sequence ID" value="NZ_JBHTEF010000001.1"/>
</dbReference>
<dbReference type="PANTHER" id="PTHR43316">
    <property type="entry name" value="HYDROLASE, HALOACID DELAHOGENASE-RELATED"/>
    <property type="match status" value="1"/>
</dbReference>
<dbReference type="InterPro" id="IPR023198">
    <property type="entry name" value="PGP-like_dom2"/>
</dbReference>
<dbReference type="SUPFAM" id="SSF56784">
    <property type="entry name" value="HAD-like"/>
    <property type="match status" value="1"/>
</dbReference>
<comment type="caution">
    <text evidence="3">The sequence shown here is derived from an EMBL/GenBank/DDBJ whole genome shotgun (WGS) entry which is preliminary data.</text>
</comment>
<accession>A0ABW2SL77</accession>
<dbReference type="Gene3D" id="3.40.50.1000">
    <property type="entry name" value="HAD superfamily/HAD-like"/>
    <property type="match status" value="1"/>
</dbReference>
<reference evidence="4" key="1">
    <citation type="journal article" date="2019" name="Int. J. Syst. Evol. Microbiol.">
        <title>The Global Catalogue of Microorganisms (GCM) 10K type strain sequencing project: providing services to taxonomists for standard genome sequencing and annotation.</title>
        <authorList>
            <consortium name="The Broad Institute Genomics Platform"/>
            <consortium name="The Broad Institute Genome Sequencing Center for Infectious Disease"/>
            <person name="Wu L."/>
            <person name="Ma J."/>
        </authorList>
    </citation>
    <scope>NUCLEOTIDE SEQUENCE [LARGE SCALE GENOMIC DNA]</scope>
    <source>
        <strain evidence="4">CCUG 56698</strain>
    </source>
</reference>
<gene>
    <name evidence="3" type="ORF">ACFQWG_03645</name>
</gene>
<keyword evidence="1 3" id="KW-0378">Hydrolase</keyword>
<dbReference type="EC" id="3.1.3.-" evidence="3"/>
<dbReference type="NCBIfam" id="TIGR01493">
    <property type="entry name" value="HAD-SF-IA-v2"/>
    <property type="match status" value="1"/>
</dbReference>
<keyword evidence="4" id="KW-1185">Reference proteome</keyword>
<evidence type="ECO:0000313" key="4">
    <source>
        <dbReference type="Proteomes" id="UP001596527"/>
    </source>
</evidence>
<dbReference type="InterPro" id="IPR036412">
    <property type="entry name" value="HAD-like_sf"/>
</dbReference>
<dbReference type="Pfam" id="PF00702">
    <property type="entry name" value="Hydrolase"/>
    <property type="match status" value="1"/>
</dbReference>
<proteinExistence type="predicted"/>
<evidence type="ECO:0000313" key="3">
    <source>
        <dbReference type="EMBL" id="MFC7580318.1"/>
    </source>
</evidence>
<dbReference type="Proteomes" id="UP001596527">
    <property type="component" value="Unassembled WGS sequence"/>
</dbReference>
<protein>
    <submittedName>
        <fullName evidence="3">HAD family hydrolase</fullName>
        <ecNumber evidence="3">3.1.3.-</ecNumber>
    </submittedName>
</protein>
<dbReference type="GO" id="GO:0016787">
    <property type="term" value="F:hydrolase activity"/>
    <property type="evidence" value="ECO:0007669"/>
    <property type="project" value="UniProtKB-KW"/>
</dbReference>
<evidence type="ECO:0000256" key="1">
    <source>
        <dbReference type="ARBA" id="ARBA00022801"/>
    </source>
</evidence>
<name>A0ABW2SL77_9ACTO</name>
<dbReference type="InterPro" id="IPR023214">
    <property type="entry name" value="HAD_sf"/>
</dbReference>
<feature type="compositionally biased region" description="Basic residues" evidence="2">
    <location>
        <begin position="175"/>
        <end position="191"/>
    </location>
</feature>
<dbReference type="Gene3D" id="1.10.150.240">
    <property type="entry name" value="Putative phosphatase, domain 2"/>
    <property type="match status" value="1"/>
</dbReference>
<organism evidence="3 4">
    <name type="scientific">Schaalia naturae</name>
    <dbReference type="NCBI Taxonomy" id="635203"/>
    <lineage>
        <taxon>Bacteria</taxon>
        <taxon>Bacillati</taxon>
        <taxon>Actinomycetota</taxon>
        <taxon>Actinomycetes</taxon>
        <taxon>Actinomycetales</taxon>
        <taxon>Actinomycetaceae</taxon>
        <taxon>Schaalia</taxon>
    </lineage>
</organism>
<dbReference type="PANTHER" id="PTHR43316:SF3">
    <property type="entry name" value="HALOACID DEHALOGENASE, TYPE II (AFU_ORTHOLOGUE AFUA_2G07750)-RELATED"/>
    <property type="match status" value="1"/>
</dbReference>
<dbReference type="InterPro" id="IPR006439">
    <property type="entry name" value="HAD-SF_hydro_IA"/>
</dbReference>
<evidence type="ECO:0000256" key="2">
    <source>
        <dbReference type="SAM" id="MobiDB-lite"/>
    </source>
</evidence>